<dbReference type="AlphaFoldDB" id="A0ABD0SA95"/>
<proteinExistence type="predicted"/>
<feature type="compositionally biased region" description="Polar residues" evidence="3">
    <location>
        <begin position="350"/>
        <end position="381"/>
    </location>
</feature>
<evidence type="ECO:0000256" key="3">
    <source>
        <dbReference type="SAM" id="MobiDB-lite"/>
    </source>
</evidence>
<feature type="compositionally biased region" description="Low complexity" evidence="3">
    <location>
        <begin position="242"/>
        <end position="251"/>
    </location>
</feature>
<sequence>MANQCRKIHNRTPTKPCLSGDPLESLAQREESTIRQNNKALPQGVEHDFCRLRMSERLTVPCRTDEFCGICSPNRQATLSGASGISQFFDQRAGQEEIPLTESSPKGTRMVAPQLSPFLGGSSTATDTFCYDGCLRHSMGGSNRRSGHLRPLDQGGANPALQYEGNAGYSESLREPRSPTLPLNDSVSVRQSNGGGLLKKRRRDQVSGSNGFDKQNISLARQIPDRSDSKSHSRHLQRSRRSSLQTSLTTRVAPAATEHGCNIPEIWDPNCGSLCIPTSSCSSELRVIRSQRRSSSVPRRVLTNVELSAGVDISPALPDPQGAVTSELSDRDVPTSSASLGSGILEGRHQITSTDGSIHHPQSQAESSGHSNRSASPQSTRYDSRSLEMWGWSRDLTEWNESQLGLLKSSWRLSTTKTYEVAWKRWLQWCKQQKVDPFHPSGSTLARFLADLFLVHKLAYNTILVHKSVVATLCSPDDAGQLSSHTLVKHVLKSISIKKPTVRKPPIWDIDILASFMKTSNVNENNVFAVCRHTSTLLLLCSGRRVHDLTLLAVDSKHLVVCNSSLILWPKFGSKTDSGDHRQSGWRLLSNPDNKNLDPVYWVKQTVRLLDDRRKLAKCTNLFTNIRGQAKEASRTLIAGWIKTLLKEAGITSSPGSLRSAVASKNWANNLPLDEILSRGNWKSANTFANFYRREIAPAAVGSNNSNISSLFNPVD</sequence>
<dbReference type="SUPFAM" id="SSF47823">
    <property type="entry name" value="lambda integrase-like, N-terminal domain"/>
    <property type="match status" value="1"/>
</dbReference>
<dbReference type="Proteomes" id="UP001549921">
    <property type="component" value="Unassembled WGS sequence"/>
</dbReference>
<dbReference type="PANTHER" id="PTHR35617">
    <property type="entry name" value="PHAGE_INTEGRASE DOMAIN-CONTAINING PROTEIN"/>
    <property type="match status" value="1"/>
</dbReference>
<dbReference type="InterPro" id="IPR011010">
    <property type="entry name" value="DNA_brk_join_enz"/>
</dbReference>
<feature type="compositionally biased region" description="Polar residues" evidence="3">
    <location>
        <begin position="181"/>
        <end position="192"/>
    </location>
</feature>
<keyword evidence="1" id="KW-0238">DNA-binding</keyword>
<organism evidence="4 5">
    <name type="scientific">Loxostege sticticalis</name>
    <name type="common">Beet webworm moth</name>
    <dbReference type="NCBI Taxonomy" id="481309"/>
    <lineage>
        <taxon>Eukaryota</taxon>
        <taxon>Metazoa</taxon>
        <taxon>Ecdysozoa</taxon>
        <taxon>Arthropoda</taxon>
        <taxon>Hexapoda</taxon>
        <taxon>Insecta</taxon>
        <taxon>Pterygota</taxon>
        <taxon>Neoptera</taxon>
        <taxon>Endopterygota</taxon>
        <taxon>Lepidoptera</taxon>
        <taxon>Glossata</taxon>
        <taxon>Ditrysia</taxon>
        <taxon>Pyraloidea</taxon>
        <taxon>Crambidae</taxon>
        <taxon>Pyraustinae</taxon>
        <taxon>Loxostege</taxon>
    </lineage>
</organism>
<dbReference type="GO" id="GO:0006310">
    <property type="term" value="P:DNA recombination"/>
    <property type="evidence" value="ECO:0007669"/>
    <property type="project" value="UniProtKB-KW"/>
</dbReference>
<protein>
    <recommendedName>
        <fullName evidence="6">Core-binding (CB) domain-containing protein</fullName>
    </recommendedName>
</protein>
<feature type="compositionally biased region" description="Basic residues" evidence="3">
    <location>
        <begin position="1"/>
        <end position="12"/>
    </location>
</feature>
<dbReference type="Gene3D" id="1.10.150.130">
    <property type="match status" value="1"/>
</dbReference>
<accession>A0ABD0SA95</accession>
<dbReference type="EMBL" id="JBEDNZ010000025">
    <property type="protein sequence ID" value="KAL0810984.1"/>
    <property type="molecule type" value="Genomic_DNA"/>
</dbReference>
<dbReference type="InterPro" id="IPR010998">
    <property type="entry name" value="Integrase_recombinase_N"/>
</dbReference>
<dbReference type="InterPro" id="IPR013762">
    <property type="entry name" value="Integrase-like_cat_sf"/>
</dbReference>
<dbReference type="PANTHER" id="PTHR35617:SF3">
    <property type="entry name" value="CORE-BINDING (CB) DOMAIN-CONTAINING PROTEIN"/>
    <property type="match status" value="1"/>
</dbReference>
<evidence type="ECO:0000256" key="1">
    <source>
        <dbReference type="ARBA" id="ARBA00023125"/>
    </source>
</evidence>
<evidence type="ECO:0008006" key="6">
    <source>
        <dbReference type="Google" id="ProtNLM"/>
    </source>
</evidence>
<evidence type="ECO:0000313" key="5">
    <source>
        <dbReference type="Proteomes" id="UP001549921"/>
    </source>
</evidence>
<keyword evidence="2" id="KW-0233">DNA recombination</keyword>
<dbReference type="SUPFAM" id="SSF56349">
    <property type="entry name" value="DNA breaking-rejoining enzymes"/>
    <property type="match status" value="1"/>
</dbReference>
<evidence type="ECO:0000256" key="2">
    <source>
        <dbReference type="ARBA" id="ARBA00023172"/>
    </source>
</evidence>
<dbReference type="Gene3D" id="1.10.443.10">
    <property type="entry name" value="Intergrase catalytic core"/>
    <property type="match status" value="1"/>
</dbReference>
<reference evidence="4 5" key="1">
    <citation type="submission" date="2024-06" db="EMBL/GenBank/DDBJ databases">
        <title>A chromosome-level genome assembly of beet webworm, Loxostege sticticalis.</title>
        <authorList>
            <person name="Zhang Y."/>
        </authorList>
    </citation>
    <scope>NUCLEOTIDE SEQUENCE [LARGE SCALE GENOMIC DNA]</scope>
    <source>
        <strain evidence="4">AQ028</strain>
        <tissue evidence="4">Male pupae</tissue>
    </source>
</reference>
<feature type="region of interest" description="Disordered" evidence="3">
    <location>
        <begin position="312"/>
        <end position="382"/>
    </location>
</feature>
<feature type="region of interest" description="Disordered" evidence="3">
    <location>
        <begin position="142"/>
        <end position="251"/>
    </location>
</feature>
<feature type="region of interest" description="Disordered" evidence="3">
    <location>
        <begin position="98"/>
        <end position="118"/>
    </location>
</feature>
<gene>
    <name evidence="4" type="ORF">ABMA28_010276</name>
</gene>
<feature type="compositionally biased region" description="Basic residues" evidence="3">
    <location>
        <begin position="232"/>
        <end position="241"/>
    </location>
</feature>
<comment type="caution">
    <text evidence="4">The sequence shown here is derived from an EMBL/GenBank/DDBJ whole genome shotgun (WGS) entry which is preliminary data.</text>
</comment>
<dbReference type="GO" id="GO:0003677">
    <property type="term" value="F:DNA binding"/>
    <property type="evidence" value="ECO:0007669"/>
    <property type="project" value="UniProtKB-KW"/>
</dbReference>
<name>A0ABD0SA95_LOXSC</name>
<evidence type="ECO:0000313" key="4">
    <source>
        <dbReference type="EMBL" id="KAL0810984.1"/>
    </source>
</evidence>
<feature type="compositionally biased region" description="Polar residues" evidence="3">
    <location>
        <begin position="206"/>
        <end position="219"/>
    </location>
</feature>
<feature type="region of interest" description="Disordered" evidence="3">
    <location>
        <begin position="1"/>
        <end position="22"/>
    </location>
</feature>